<dbReference type="AlphaFoldDB" id="A0AA47N3I3"/>
<name>A0AA47N3I3_MERPO</name>
<keyword evidence="2" id="KW-0675">Receptor</keyword>
<comment type="caution">
    <text evidence="2">The sequence shown here is derived from an EMBL/GenBank/DDBJ whole genome shotgun (WGS) entry which is preliminary data.</text>
</comment>
<dbReference type="EMBL" id="JAOPHQ010001184">
    <property type="protein sequence ID" value="KAK0151647.1"/>
    <property type="molecule type" value="Genomic_DNA"/>
</dbReference>
<evidence type="ECO:0000256" key="1">
    <source>
        <dbReference type="SAM" id="MobiDB-lite"/>
    </source>
</evidence>
<organism evidence="2 3">
    <name type="scientific">Merluccius polli</name>
    <name type="common">Benguela hake</name>
    <name type="synonym">Merluccius cadenati</name>
    <dbReference type="NCBI Taxonomy" id="89951"/>
    <lineage>
        <taxon>Eukaryota</taxon>
        <taxon>Metazoa</taxon>
        <taxon>Chordata</taxon>
        <taxon>Craniata</taxon>
        <taxon>Vertebrata</taxon>
        <taxon>Euteleostomi</taxon>
        <taxon>Actinopterygii</taxon>
        <taxon>Neopterygii</taxon>
        <taxon>Teleostei</taxon>
        <taxon>Neoteleostei</taxon>
        <taxon>Acanthomorphata</taxon>
        <taxon>Zeiogadaria</taxon>
        <taxon>Gadariae</taxon>
        <taxon>Gadiformes</taxon>
        <taxon>Gadoidei</taxon>
        <taxon>Merlucciidae</taxon>
        <taxon>Merluccius</taxon>
    </lineage>
</organism>
<gene>
    <name evidence="2" type="primary">Fam120b</name>
    <name evidence="2" type="ORF">N1851_007057</name>
</gene>
<dbReference type="GO" id="GO:0005634">
    <property type="term" value="C:nucleus"/>
    <property type="evidence" value="ECO:0007669"/>
    <property type="project" value="TreeGrafter"/>
</dbReference>
<protein>
    <submittedName>
        <fullName evidence="2">Constitutive coactivator of peroxisome proliferator-activated receptor gamma</fullName>
    </submittedName>
</protein>
<dbReference type="PANTHER" id="PTHR15976:SF17">
    <property type="entry name" value="CONSTITUTIVE COACTIVATOR OF PEROXISOME PROLIFERATOR-ACTIVATED RECEPTOR GAMMA"/>
    <property type="match status" value="1"/>
</dbReference>
<reference evidence="2" key="1">
    <citation type="journal article" date="2023" name="Front. Mar. Sci.">
        <title>A new Merluccius polli reference genome to investigate the effects of global change in West African waters.</title>
        <authorList>
            <person name="Mateo J.L."/>
            <person name="Blanco-Fernandez C."/>
            <person name="Garcia-Vazquez E."/>
            <person name="Machado-Schiaffino G."/>
        </authorList>
    </citation>
    <scope>NUCLEOTIDE SEQUENCE</scope>
    <source>
        <strain evidence="2">C29</strain>
        <tissue evidence="2">Fin</tissue>
    </source>
</reference>
<dbReference type="InterPro" id="IPR026784">
    <property type="entry name" value="Coact_PPARg"/>
</dbReference>
<dbReference type="PANTHER" id="PTHR15976">
    <property type="entry name" value="CONSTITUTIVE COACTIVATOR OF PEROXISOME PROLIFERATOR-ACTIVATED RECEPTOR GAMMA"/>
    <property type="match status" value="1"/>
</dbReference>
<dbReference type="Proteomes" id="UP001174136">
    <property type="component" value="Unassembled WGS sequence"/>
</dbReference>
<feature type="region of interest" description="Disordered" evidence="1">
    <location>
        <begin position="381"/>
        <end position="507"/>
    </location>
</feature>
<keyword evidence="3" id="KW-1185">Reference proteome</keyword>
<proteinExistence type="predicted"/>
<feature type="compositionally biased region" description="Basic residues" evidence="1">
    <location>
        <begin position="497"/>
        <end position="507"/>
    </location>
</feature>
<accession>A0AA47N3I3</accession>
<evidence type="ECO:0000313" key="2">
    <source>
        <dbReference type="EMBL" id="KAK0151647.1"/>
    </source>
</evidence>
<sequence>MKAFESLTQRKVCCNLDLFPRRRSHSYPGASKGDKVLSVAQLVRSVWVSEVGNPGLIPQALGLSDPDQKLLEKGVHSYLLPGQPLHGVDIQDVPPGTSCVMERYVSPTILKACREKHIAAESFMVYSVMFEGVVECSNTMEDEEDTELLPQALVYKTCRQRTYRVLLPKDRETSTQVPAVKEWFVFAGNPLKEPEKVFPLSMSENEPSLESLWFGGWPAVSDPRLACFLSIFECQEFSPLYGIIEEDSLLAALCLVTHLVLQVQQLSLEDVDAYLSQAVCIRYRSHQELQHVKLPYLSSRAVQMASLYVRGLGHLLGANCATGGPLPNDALMPWQSFDGRLFHSKYLLAHCGATQSRLVDDHTSSMDLFVHLREKVLEACRKRGRTVQSRPRSAPEHHRSRNTPPGYPSGHRDGWMEREERARDYQHGGGSRDEGKMRRSDPSGYHQREGLVGGGGGGYQSSPTQHTHPLSCPQPGDGGFNHSSRFRMPHRGEPRHPNRRRYRLAPR</sequence>
<feature type="compositionally biased region" description="Basic and acidic residues" evidence="1">
    <location>
        <begin position="410"/>
        <end position="449"/>
    </location>
</feature>
<evidence type="ECO:0000313" key="3">
    <source>
        <dbReference type="Proteomes" id="UP001174136"/>
    </source>
</evidence>